<dbReference type="InterPro" id="IPR011051">
    <property type="entry name" value="RmlC_Cupin_sf"/>
</dbReference>
<reference evidence="2" key="1">
    <citation type="submission" date="2017-04" db="EMBL/GenBank/DDBJ databases">
        <title>Identification of virulent Capnocytophaga canimorsus isolates by capsular typing.</title>
        <authorList>
            <person name="Hess E.H."/>
            <person name="Renzi F.R."/>
            <person name="Koudad D.K."/>
            <person name="Dol M.D."/>
            <person name="Cornelis G.R.C."/>
        </authorList>
    </citation>
    <scope>NUCLEOTIDE SEQUENCE</scope>
    <source>
        <strain evidence="2">CC9</strain>
    </source>
</reference>
<reference evidence="2" key="2">
    <citation type="submission" date="2017-04" db="EMBL/GenBank/DDBJ databases">
        <authorList>
            <person name="Afonso C.L."/>
            <person name="Miller P.J."/>
            <person name="Scott M.A."/>
            <person name="Spackman E."/>
            <person name="Goraichik I."/>
            <person name="Dimitrov K.M."/>
            <person name="Suarez D.L."/>
            <person name="Swayne D.E."/>
        </authorList>
    </citation>
    <scope>NUCLEOTIDE SEQUENCE</scope>
    <source>
        <strain evidence="2">CC9</strain>
    </source>
</reference>
<dbReference type="InterPro" id="IPR014710">
    <property type="entry name" value="RmlC-like_jellyroll"/>
</dbReference>
<accession>A0A1X7BYW6</accession>
<evidence type="ECO:0000313" key="2">
    <source>
        <dbReference type="EMBL" id="SMD28995.1"/>
    </source>
</evidence>
<protein>
    <recommendedName>
        <fullName evidence="1">Sugar 3,4-ketoisomerase QdtA cupin domain-containing protein</fullName>
    </recommendedName>
</protein>
<dbReference type="InterPro" id="IPR008894">
    <property type="entry name" value="QdtA_cupin_dom"/>
</dbReference>
<gene>
    <name evidence="2" type="ORF">CCAN9_740035</name>
</gene>
<evidence type="ECO:0000259" key="1">
    <source>
        <dbReference type="Pfam" id="PF05523"/>
    </source>
</evidence>
<dbReference type="Gene3D" id="2.60.120.10">
    <property type="entry name" value="Jelly Rolls"/>
    <property type="match status" value="1"/>
</dbReference>
<dbReference type="EMBL" id="LT838811">
    <property type="protein sequence ID" value="SMD28995.1"/>
    <property type="molecule type" value="Genomic_DNA"/>
</dbReference>
<proteinExistence type="predicted"/>
<dbReference type="AlphaFoldDB" id="A0A1X7BYW6"/>
<dbReference type="Pfam" id="PF05523">
    <property type="entry name" value="FdtA"/>
    <property type="match status" value="1"/>
</dbReference>
<sequence length="170" mass="19824">MNKYNKNLKLQSETSISDFQKSNIYSQISMLYVGNKHTDERGTITFNNDFDASQIKRIYTIENHSTDFIRGWQGHQIEQRWFACVKGSFEISVIKVDDFQHPSKNLEKKVFHLTDEHLTYLHIPAGCITAIQALEAGAKLLVLADYLLGEVQDEYRFPLEYFEAREKKKL</sequence>
<dbReference type="SUPFAM" id="SSF51182">
    <property type="entry name" value="RmlC-like cupins"/>
    <property type="match status" value="1"/>
</dbReference>
<organism evidence="2">
    <name type="scientific">Capnocytophaga canimorsus</name>
    <dbReference type="NCBI Taxonomy" id="28188"/>
    <lineage>
        <taxon>Bacteria</taxon>
        <taxon>Pseudomonadati</taxon>
        <taxon>Bacteroidota</taxon>
        <taxon>Flavobacteriia</taxon>
        <taxon>Flavobacteriales</taxon>
        <taxon>Flavobacteriaceae</taxon>
        <taxon>Capnocytophaga</taxon>
    </lineage>
</organism>
<name>A0A1X7BYW6_9FLAO</name>
<feature type="domain" description="Sugar 3,4-ketoisomerase QdtA cupin" evidence="1">
    <location>
        <begin position="36"/>
        <end position="147"/>
    </location>
</feature>